<evidence type="ECO:0000313" key="2">
    <source>
        <dbReference type="EMBL" id="MBZ0157043.1"/>
    </source>
</evidence>
<feature type="chain" id="PRO_5037084416" description="DUF5666 domain-containing protein" evidence="1">
    <location>
        <begin position="25"/>
        <end position="175"/>
    </location>
</feature>
<name>A0A953J7C4_9BACT</name>
<proteinExistence type="predicted"/>
<organism evidence="2 3">
    <name type="scientific">Candidatus Nitrobium versatile</name>
    <dbReference type="NCBI Taxonomy" id="2884831"/>
    <lineage>
        <taxon>Bacteria</taxon>
        <taxon>Pseudomonadati</taxon>
        <taxon>Nitrospirota</taxon>
        <taxon>Nitrospiria</taxon>
        <taxon>Nitrospirales</taxon>
        <taxon>Nitrospiraceae</taxon>
        <taxon>Candidatus Nitrobium</taxon>
    </lineage>
</organism>
<dbReference type="EMBL" id="JAIOIV010000101">
    <property type="protein sequence ID" value="MBZ0157043.1"/>
    <property type="molecule type" value="Genomic_DNA"/>
</dbReference>
<reference evidence="2" key="1">
    <citation type="journal article" date="2021" name="bioRxiv">
        <title>Unraveling nitrogen, sulfur and carbon metabolic pathways and microbial community transcriptional responses to substrate deprivation and toxicity stresses in a bioreactor mimicking anoxic brackish coastal sediment conditions.</title>
        <authorList>
            <person name="Martins P.D."/>
            <person name="Echeveste M.J."/>
            <person name="Arshad A."/>
            <person name="Kurth J."/>
            <person name="Ouboter H."/>
            <person name="Jetten M.S.M."/>
            <person name="Welte C.U."/>
        </authorList>
    </citation>
    <scope>NUCLEOTIDE SEQUENCE</scope>
    <source>
        <strain evidence="2">MAG_39</strain>
    </source>
</reference>
<protein>
    <recommendedName>
        <fullName evidence="4">DUF5666 domain-containing protein</fullName>
    </recommendedName>
</protein>
<evidence type="ECO:0000256" key="1">
    <source>
        <dbReference type="SAM" id="SignalP"/>
    </source>
</evidence>
<gene>
    <name evidence="2" type="ORF">K8I29_12635</name>
</gene>
<dbReference type="Proteomes" id="UP000705867">
    <property type="component" value="Unassembled WGS sequence"/>
</dbReference>
<keyword evidence="1" id="KW-0732">Signal</keyword>
<feature type="signal peptide" evidence="1">
    <location>
        <begin position="1"/>
        <end position="24"/>
    </location>
</feature>
<comment type="caution">
    <text evidence="2">The sequence shown here is derived from an EMBL/GenBank/DDBJ whole genome shotgun (WGS) entry which is preliminary data.</text>
</comment>
<accession>A0A953J7C4</accession>
<evidence type="ECO:0000313" key="3">
    <source>
        <dbReference type="Proteomes" id="UP000705867"/>
    </source>
</evidence>
<reference evidence="2" key="2">
    <citation type="submission" date="2021-08" db="EMBL/GenBank/DDBJ databases">
        <authorList>
            <person name="Dalcin Martins P."/>
        </authorList>
    </citation>
    <scope>NUCLEOTIDE SEQUENCE</scope>
    <source>
        <strain evidence="2">MAG_39</strain>
    </source>
</reference>
<sequence>MKRLSGTGLMSLFFVAAFSLTVSAAGMGGGMGMGGYGAGTGSGMGMGGYGSGMRGPGYGPGYGVGSPGLTCSGTVETLTGTLVSYGNAGGGITIDTGTEIEELYGVGPFWYWNSNNMDTPEVGETVTVTAETATVGSTERDILISMTIGGQTIQLRDQATCLPLWRGQQRPMMYK</sequence>
<dbReference type="AlphaFoldDB" id="A0A953J7C4"/>
<evidence type="ECO:0008006" key="4">
    <source>
        <dbReference type="Google" id="ProtNLM"/>
    </source>
</evidence>